<dbReference type="EMBL" id="MK071984">
    <property type="protein sequence ID" value="AYV76375.1"/>
    <property type="molecule type" value="Genomic_DNA"/>
</dbReference>
<name>A0A3G4ZND3_9VIRU</name>
<evidence type="ECO:0000313" key="1">
    <source>
        <dbReference type="EMBL" id="AYV76375.1"/>
    </source>
</evidence>
<proteinExistence type="predicted"/>
<organism evidence="1">
    <name type="scientific">Terrestrivirus sp</name>
    <dbReference type="NCBI Taxonomy" id="2487775"/>
    <lineage>
        <taxon>Viruses</taxon>
        <taxon>Varidnaviria</taxon>
        <taxon>Bamfordvirae</taxon>
        <taxon>Nucleocytoviricota</taxon>
        <taxon>Megaviricetes</taxon>
        <taxon>Imitervirales</taxon>
        <taxon>Mimiviridae</taxon>
        <taxon>Klosneuvirinae</taxon>
    </lineage>
</organism>
<accession>A0A3G4ZND3</accession>
<feature type="non-terminal residue" evidence="1">
    <location>
        <position position="1"/>
    </location>
</feature>
<sequence length="39" mass="4696">LKQSNYPNQSNQFKTEQLGNFDRTLKIIDRLNNHFDNPF</sequence>
<reference evidence="1" key="1">
    <citation type="submission" date="2018-10" db="EMBL/GenBank/DDBJ databases">
        <title>Hidden diversity of soil giant viruses.</title>
        <authorList>
            <person name="Schulz F."/>
            <person name="Alteio L."/>
            <person name="Goudeau D."/>
            <person name="Ryan E.M."/>
            <person name="Malmstrom R.R."/>
            <person name="Blanchard J."/>
            <person name="Woyke T."/>
        </authorList>
    </citation>
    <scope>NUCLEOTIDE SEQUENCE</scope>
    <source>
        <strain evidence="1">TEV1</strain>
    </source>
</reference>
<gene>
    <name evidence="1" type="ORF">Terrestrivirus6_1</name>
</gene>
<protein>
    <submittedName>
        <fullName evidence="1">Uncharacterized protein</fullName>
    </submittedName>
</protein>